<comment type="caution">
    <text evidence="2">The sequence shown here is derived from an EMBL/GenBank/DDBJ whole genome shotgun (WGS) entry which is preliminary data.</text>
</comment>
<evidence type="ECO:0000256" key="1">
    <source>
        <dbReference type="SAM" id="MobiDB-lite"/>
    </source>
</evidence>
<proteinExistence type="predicted"/>
<evidence type="ECO:0000313" key="2">
    <source>
        <dbReference type="EMBL" id="RLM52874.1"/>
    </source>
</evidence>
<protein>
    <submittedName>
        <fullName evidence="2">Uncharacterized protein</fullName>
    </submittedName>
</protein>
<name>A0A3L6PB63_PANMI</name>
<keyword evidence="3" id="KW-1185">Reference proteome</keyword>
<dbReference type="EMBL" id="PQIB02000112">
    <property type="protein sequence ID" value="RLM52874.1"/>
    <property type="molecule type" value="Genomic_DNA"/>
</dbReference>
<evidence type="ECO:0000313" key="3">
    <source>
        <dbReference type="Proteomes" id="UP000275267"/>
    </source>
</evidence>
<dbReference type="STRING" id="4540.A0A3L6PB63"/>
<sequence length="227" mass="23922">MALPCMRPVPAGRPSLLLASRAVTGDRRKLLASLRPAMSAETLARTHASGHDSCSCLPACLVAPSTLHSYRPPIAPIIFVFYRFVEDKVSSPRSHRAMCEHHLDATIQLNKTISADWFAQGFASLGGHVPPRQQQQGGGASLLAPPPYTLYHHLHHHGASYGGDSAALAAAWQQQRGSKGTGVFIPRSTPGAAHTRKKGKNRGAAAARAARAGANALVAGGPAKKRA</sequence>
<feature type="compositionally biased region" description="Low complexity" evidence="1">
    <location>
        <begin position="202"/>
        <end position="216"/>
    </location>
</feature>
<gene>
    <name evidence="2" type="ORF">C2845_PMPSC011943</name>
</gene>
<dbReference type="AlphaFoldDB" id="A0A3L6PB63"/>
<dbReference type="Proteomes" id="UP000275267">
    <property type="component" value="Unassembled WGS sequence"/>
</dbReference>
<accession>A0A3L6PB63</accession>
<reference evidence="3" key="1">
    <citation type="journal article" date="2019" name="Nat. Commun.">
        <title>The genome of broomcorn millet.</title>
        <authorList>
            <person name="Zou C."/>
            <person name="Miki D."/>
            <person name="Li D."/>
            <person name="Tang Q."/>
            <person name="Xiao L."/>
            <person name="Rajput S."/>
            <person name="Deng P."/>
            <person name="Jia W."/>
            <person name="Huang R."/>
            <person name="Zhang M."/>
            <person name="Sun Y."/>
            <person name="Hu J."/>
            <person name="Fu X."/>
            <person name="Schnable P.S."/>
            <person name="Li F."/>
            <person name="Zhang H."/>
            <person name="Feng B."/>
            <person name="Zhu X."/>
            <person name="Liu R."/>
            <person name="Schnable J.C."/>
            <person name="Zhu J.-K."/>
            <person name="Zhang H."/>
        </authorList>
    </citation>
    <scope>NUCLEOTIDE SEQUENCE [LARGE SCALE GENOMIC DNA]</scope>
</reference>
<feature type="region of interest" description="Disordered" evidence="1">
    <location>
        <begin position="179"/>
        <end position="227"/>
    </location>
</feature>
<organism evidence="2 3">
    <name type="scientific">Panicum miliaceum</name>
    <name type="common">Proso millet</name>
    <name type="synonym">Broomcorn millet</name>
    <dbReference type="NCBI Taxonomy" id="4540"/>
    <lineage>
        <taxon>Eukaryota</taxon>
        <taxon>Viridiplantae</taxon>
        <taxon>Streptophyta</taxon>
        <taxon>Embryophyta</taxon>
        <taxon>Tracheophyta</taxon>
        <taxon>Spermatophyta</taxon>
        <taxon>Magnoliopsida</taxon>
        <taxon>Liliopsida</taxon>
        <taxon>Poales</taxon>
        <taxon>Poaceae</taxon>
        <taxon>PACMAD clade</taxon>
        <taxon>Panicoideae</taxon>
        <taxon>Panicodae</taxon>
        <taxon>Paniceae</taxon>
        <taxon>Panicinae</taxon>
        <taxon>Panicum</taxon>
        <taxon>Panicum sect. Panicum</taxon>
    </lineage>
</organism>